<reference evidence="1 2" key="1">
    <citation type="submission" date="2006-02" db="EMBL/GenBank/DDBJ databases">
        <authorList>
            <person name="Amann R."/>
            <person name="Ferriera S."/>
            <person name="Johnson J."/>
            <person name="Kravitz S."/>
            <person name="Halpern A."/>
            <person name="Remington K."/>
            <person name="Beeson K."/>
            <person name="Tran B."/>
            <person name="Rogers Y.-H."/>
            <person name="Friedman R."/>
            <person name="Venter J.C."/>
        </authorList>
    </citation>
    <scope>NUCLEOTIDE SEQUENCE [LARGE SCALE GENOMIC DNA]</scope>
    <source>
        <strain evidence="1 2">DSM 3645</strain>
    </source>
</reference>
<organism evidence="1 2">
    <name type="scientific">Blastopirellula marina DSM 3645</name>
    <dbReference type="NCBI Taxonomy" id="314230"/>
    <lineage>
        <taxon>Bacteria</taxon>
        <taxon>Pseudomonadati</taxon>
        <taxon>Planctomycetota</taxon>
        <taxon>Planctomycetia</taxon>
        <taxon>Pirellulales</taxon>
        <taxon>Pirellulaceae</taxon>
        <taxon>Blastopirellula</taxon>
    </lineage>
</organism>
<dbReference type="Proteomes" id="UP000004358">
    <property type="component" value="Unassembled WGS sequence"/>
</dbReference>
<evidence type="ECO:0000313" key="2">
    <source>
        <dbReference type="Proteomes" id="UP000004358"/>
    </source>
</evidence>
<dbReference type="EMBL" id="AANZ01000021">
    <property type="protein sequence ID" value="EAQ78447.1"/>
    <property type="molecule type" value="Genomic_DNA"/>
</dbReference>
<name>A3ZYN4_9BACT</name>
<proteinExistence type="predicted"/>
<dbReference type="STRING" id="314230.DSM3645_07141"/>
<evidence type="ECO:0000313" key="1">
    <source>
        <dbReference type="EMBL" id="EAQ78447.1"/>
    </source>
</evidence>
<accession>A3ZYN4</accession>
<comment type="caution">
    <text evidence="1">The sequence shown here is derived from an EMBL/GenBank/DDBJ whole genome shotgun (WGS) entry which is preliminary data.</text>
</comment>
<dbReference type="HOGENOM" id="CLU_3412408_0_0_0"/>
<gene>
    <name evidence="1" type="ORF">DSM3645_07141</name>
</gene>
<sequence>MSTIFAQVADLGAAVANVRRNECSMTTF</sequence>
<dbReference type="AlphaFoldDB" id="A3ZYN4"/>
<protein>
    <submittedName>
        <fullName evidence="1">Uncharacterized protein</fullName>
    </submittedName>
</protein>